<evidence type="ECO:0000313" key="1">
    <source>
        <dbReference type="EMBL" id="KAF2567555.1"/>
    </source>
</evidence>
<sequence length="173" mass="19022">MTLCVRSTSARLDLLTSSSSVSGRDPIAAAARLACSIANSLGLRSSALVCVSSDLVCNAFGVWHVMLVIVMINEKVRECIPPNCTVAPQWYMLKNMSGDYVDVMLLMAVFKAALLKSVSEQDWRSRKWLMVILPCDSKKPAWNHIMSDLTSAYANLVKSKIGLLKLRILRATS</sequence>
<dbReference type="AlphaFoldDB" id="A0A8S9IDT5"/>
<proteinExistence type="predicted"/>
<comment type="caution">
    <text evidence="1">The sequence shown here is derived from an EMBL/GenBank/DDBJ whole genome shotgun (WGS) entry which is preliminary data.</text>
</comment>
<accession>A0A8S9IDT5</accession>
<name>A0A8S9IDT5_BRACR</name>
<gene>
    <name evidence="1" type="ORF">F2Q68_00027939</name>
</gene>
<organism evidence="1 2">
    <name type="scientific">Brassica cretica</name>
    <name type="common">Mustard</name>
    <dbReference type="NCBI Taxonomy" id="69181"/>
    <lineage>
        <taxon>Eukaryota</taxon>
        <taxon>Viridiplantae</taxon>
        <taxon>Streptophyta</taxon>
        <taxon>Embryophyta</taxon>
        <taxon>Tracheophyta</taxon>
        <taxon>Spermatophyta</taxon>
        <taxon>Magnoliopsida</taxon>
        <taxon>eudicotyledons</taxon>
        <taxon>Gunneridae</taxon>
        <taxon>Pentapetalae</taxon>
        <taxon>rosids</taxon>
        <taxon>malvids</taxon>
        <taxon>Brassicales</taxon>
        <taxon>Brassicaceae</taxon>
        <taxon>Brassiceae</taxon>
        <taxon>Brassica</taxon>
    </lineage>
</organism>
<protein>
    <submittedName>
        <fullName evidence="1">Uncharacterized protein</fullName>
    </submittedName>
</protein>
<evidence type="ECO:0000313" key="2">
    <source>
        <dbReference type="Proteomes" id="UP000712281"/>
    </source>
</evidence>
<dbReference type="EMBL" id="QGKW02001911">
    <property type="protein sequence ID" value="KAF2567555.1"/>
    <property type="molecule type" value="Genomic_DNA"/>
</dbReference>
<reference evidence="1" key="1">
    <citation type="submission" date="2019-12" db="EMBL/GenBank/DDBJ databases">
        <title>Genome sequencing and annotation of Brassica cretica.</title>
        <authorList>
            <person name="Studholme D.J."/>
            <person name="Sarris P.F."/>
        </authorList>
    </citation>
    <scope>NUCLEOTIDE SEQUENCE</scope>
    <source>
        <strain evidence="1">PFS-001/15</strain>
        <tissue evidence="1">Leaf</tissue>
    </source>
</reference>
<dbReference type="Proteomes" id="UP000712281">
    <property type="component" value="Unassembled WGS sequence"/>
</dbReference>